<dbReference type="Proteomes" id="UP000824120">
    <property type="component" value="Chromosome 7"/>
</dbReference>
<dbReference type="PANTHER" id="PTHR45778:SF8">
    <property type="entry name" value="PURPLE ACID PHOSPHATASE"/>
    <property type="match status" value="1"/>
</dbReference>
<evidence type="ECO:0000259" key="1">
    <source>
        <dbReference type="Pfam" id="PF14008"/>
    </source>
</evidence>
<protein>
    <recommendedName>
        <fullName evidence="1">Purple acid phosphatase C-terminal domain-containing protein</fullName>
    </recommendedName>
</protein>
<dbReference type="EMBL" id="JACXVP010000007">
    <property type="protein sequence ID" value="KAG5594249.1"/>
    <property type="molecule type" value="Genomic_DNA"/>
</dbReference>
<gene>
    <name evidence="2" type="ORF">H5410_035481</name>
</gene>
<organism evidence="2 3">
    <name type="scientific">Solanum commersonii</name>
    <name type="common">Commerson's wild potato</name>
    <name type="synonym">Commerson's nightshade</name>
    <dbReference type="NCBI Taxonomy" id="4109"/>
    <lineage>
        <taxon>Eukaryota</taxon>
        <taxon>Viridiplantae</taxon>
        <taxon>Streptophyta</taxon>
        <taxon>Embryophyta</taxon>
        <taxon>Tracheophyta</taxon>
        <taxon>Spermatophyta</taxon>
        <taxon>Magnoliopsida</taxon>
        <taxon>eudicotyledons</taxon>
        <taxon>Gunneridae</taxon>
        <taxon>Pentapetalae</taxon>
        <taxon>asterids</taxon>
        <taxon>lamiids</taxon>
        <taxon>Solanales</taxon>
        <taxon>Solanaceae</taxon>
        <taxon>Solanoideae</taxon>
        <taxon>Solaneae</taxon>
        <taxon>Solanum</taxon>
    </lineage>
</organism>
<reference evidence="2 3" key="1">
    <citation type="submission" date="2020-09" db="EMBL/GenBank/DDBJ databases">
        <title>De no assembly of potato wild relative species, Solanum commersonii.</title>
        <authorList>
            <person name="Cho K."/>
        </authorList>
    </citation>
    <scope>NUCLEOTIDE SEQUENCE [LARGE SCALE GENOMIC DNA]</scope>
    <source>
        <strain evidence="2">LZ3.2</strain>
        <tissue evidence="2">Leaf</tissue>
    </source>
</reference>
<dbReference type="OrthoDB" id="45007at2759"/>
<dbReference type="Pfam" id="PF14008">
    <property type="entry name" value="Metallophos_C"/>
    <property type="match status" value="1"/>
</dbReference>
<feature type="non-terminal residue" evidence="2">
    <location>
        <position position="126"/>
    </location>
</feature>
<keyword evidence="3" id="KW-1185">Reference proteome</keyword>
<accession>A0A9J5Y1D5</accession>
<name>A0A9J5Y1D5_SOLCO</name>
<proteinExistence type="predicted"/>
<dbReference type="AlphaFoldDB" id="A0A9J5Y1D5"/>
<dbReference type="Gene3D" id="3.60.21.10">
    <property type="match status" value="1"/>
</dbReference>
<dbReference type="InterPro" id="IPR025733">
    <property type="entry name" value="PAPs_C"/>
</dbReference>
<dbReference type="InterPro" id="IPR029052">
    <property type="entry name" value="Metallo-depent_PP-like"/>
</dbReference>
<evidence type="ECO:0000313" key="2">
    <source>
        <dbReference type="EMBL" id="KAG5594249.1"/>
    </source>
</evidence>
<evidence type="ECO:0000313" key="3">
    <source>
        <dbReference type="Proteomes" id="UP000824120"/>
    </source>
</evidence>
<comment type="caution">
    <text evidence="2">The sequence shown here is derived from an EMBL/GenBank/DDBJ whole genome shotgun (WGS) entry which is preliminary data.</text>
</comment>
<feature type="domain" description="Purple acid phosphatase C-terminal" evidence="1">
    <location>
        <begin position="49"/>
        <end position="102"/>
    </location>
</feature>
<sequence>MHSSGASITMKEFALFTKYIYFILLNKFKFYARTNLRDISLLWRSERIGTIHVVVGGGGSHLPQFTTLNTRWSALKDYDWEFVKLTTFNQSPLLFEYKKSKDVVKCMTLLQYQETIRMSWLASMMV</sequence>
<dbReference type="PANTHER" id="PTHR45778">
    <property type="entry name" value="PURPLE ACID PHOSPHATASE-RELATED"/>
    <property type="match status" value="1"/>
</dbReference>